<dbReference type="Gene3D" id="3.40.50.720">
    <property type="entry name" value="NAD(P)-binding Rossmann-like Domain"/>
    <property type="match status" value="1"/>
</dbReference>
<gene>
    <name evidence="3" type="ORF">EI546_09960</name>
</gene>
<dbReference type="Proteomes" id="UP000285517">
    <property type="component" value="Chromosome"/>
</dbReference>
<dbReference type="AlphaFoldDB" id="A0A410G428"/>
<sequence>MDISKHFDLKGKTAIVTGGAGGIGKACCEILAAYGAKVVVSDYNMEAAEKTSKEINDNGGTSIAIDCNVLDDKALVNLVDKTVEKFGSIEILVNNVGGGGAGKESPYDIEVEQFKKVFEMNVFSMWRLCQLVAPHMKKAGYGSIINMSSMASINKSPAISAYASSKAAINHMTRNLAFDYGPDNIRVNAIGPGATRTHALSTVLTPDLEKAMLKHTPIHRLGEAEDIAGAVLYFAAPISSWTSGQVIFINGGGEQTLDM</sequence>
<name>A0A410G428_9FLAO</name>
<reference evidence="3 4" key="1">
    <citation type="submission" date="2019-01" db="EMBL/GenBank/DDBJ databases">
        <title>Complete genome sequencing of Aequorivita sp. H23M31.</title>
        <authorList>
            <person name="Bae J.-W."/>
        </authorList>
    </citation>
    <scope>NUCLEOTIDE SEQUENCE [LARGE SCALE GENOMIC DNA]</scope>
    <source>
        <strain evidence="3 4">H23M31</strain>
    </source>
</reference>
<evidence type="ECO:0000313" key="4">
    <source>
        <dbReference type="Proteomes" id="UP000285517"/>
    </source>
</evidence>
<keyword evidence="4" id="KW-1185">Reference proteome</keyword>
<proteinExistence type="inferred from homology"/>
<dbReference type="PRINTS" id="PR00080">
    <property type="entry name" value="SDRFAMILY"/>
</dbReference>
<dbReference type="PANTHER" id="PTHR43639">
    <property type="entry name" value="OXIDOREDUCTASE, SHORT-CHAIN DEHYDROGENASE/REDUCTASE FAMILY (AFU_ORTHOLOGUE AFUA_5G02870)"/>
    <property type="match status" value="1"/>
</dbReference>
<organism evidence="3 4">
    <name type="scientific">Aequorivita ciconiae</name>
    <dbReference type="NCBI Taxonomy" id="2494375"/>
    <lineage>
        <taxon>Bacteria</taxon>
        <taxon>Pseudomonadati</taxon>
        <taxon>Bacteroidota</taxon>
        <taxon>Flavobacteriia</taxon>
        <taxon>Flavobacteriales</taxon>
        <taxon>Flavobacteriaceae</taxon>
        <taxon>Aequorivita</taxon>
    </lineage>
</organism>
<dbReference type="GO" id="GO:0047936">
    <property type="term" value="F:glucose 1-dehydrogenase [NAD(P)+] activity"/>
    <property type="evidence" value="ECO:0007669"/>
    <property type="project" value="UniProtKB-EC"/>
</dbReference>
<dbReference type="PRINTS" id="PR00081">
    <property type="entry name" value="GDHRDH"/>
</dbReference>
<comment type="similarity">
    <text evidence="1">Belongs to the short-chain dehydrogenases/reductases (SDR) family.</text>
</comment>
<dbReference type="PANTHER" id="PTHR43639:SF1">
    <property type="entry name" value="SHORT-CHAIN DEHYDROGENASE_REDUCTASE FAMILY PROTEIN"/>
    <property type="match status" value="1"/>
</dbReference>
<dbReference type="InterPro" id="IPR002347">
    <property type="entry name" value="SDR_fam"/>
</dbReference>
<protein>
    <submittedName>
        <fullName evidence="3">Glucose 1-dehydrogenase</fullName>
        <ecNumber evidence="3">1.1.1.47</ecNumber>
    </submittedName>
</protein>
<dbReference type="EC" id="1.1.1.47" evidence="3"/>
<dbReference type="RefSeq" id="WP_128250401.1">
    <property type="nucleotide sequence ID" value="NZ_CP034951.1"/>
</dbReference>
<dbReference type="EMBL" id="CP034951">
    <property type="protein sequence ID" value="QAA82027.1"/>
    <property type="molecule type" value="Genomic_DNA"/>
</dbReference>
<dbReference type="OrthoDB" id="597477at2"/>
<dbReference type="NCBIfam" id="NF005559">
    <property type="entry name" value="PRK07231.1"/>
    <property type="match status" value="1"/>
</dbReference>
<dbReference type="Pfam" id="PF13561">
    <property type="entry name" value="adh_short_C2"/>
    <property type="match status" value="1"/>
</dbReference>
<evidence type="ECO:0000256" key="1">
    <source>
        <dbReference type="ARBA" id="ARBA00006484"/>
    </source>
</evidence>
<keyword evidence="2 3" id="KW-0560">Oxidoreductase</keyword>
<dbReference type="PROSITE" id="PS00061">
    <property type="entry name" value="ADH_SHORT"/>
    <property type="match status" value="1"/>
</dbReference>
<dbReference type="InterPro" id="IPR036291">
    <property type="entry name" value="NAD(P)-bd_dom_sf"/>
</dbReference>
<evidence type="ECO:0000313" key="3">
    <source>
        <dbReference type="EMBL" id="QAA82027.1"/>
    </source>
</evidence>
<dbReference type="SUPFAM" id="SSF51735">
    <property type="entry name" value="NAD(P)-binding Rossmann-fold domains"/>
    <property type="match status" value="1"/>
</dbReference>
<dbReference type="InterPro" id="IPR020904">
    <property type="entry name" value="Sc_DH/Rdtase_CS"/>
</dbReference>
<accession>A0A410G428</accession>
<dbReference type="KEGG" id="aev:EI546_09960"/>
<evidence type="ECO:0000256" key="2">
    <source>
        <dbReference type="ARBA" id="ARBA00023002"/>
    </source>
</evidence>
<dbReference type="FunFam" id="3.40.50.720:FF:000084">
    <property type="entry name" value="Short-chain dehydrogenase reductase"/>
    <property type="match status" value="1"/>
</dbReference>